<evidence type="ECO:0000313" key="3">
    <source>
        <dbReference type="Proteomes" id="UP001189624"/>
    </source>
</evidence>
<sequence>MNGDKWIQLAAAGTSSFDENVRKSYLYDTRYNEWPHIRSKGFRGVANVDKKDLLTLLDEVPTEKKEEGWQRHNHFTQDGGSWGCDHKLQETINGMSKPRIKKLEIKGVMRGNQIHVFGEAAGHKGTDGPNRVGAHKRPKRSHPTKNKSVHYFSVVLVRDSSLNATFGVCTYPTWGPPQGLF</sequence>
<gene>
    <name evidence="2" type="ORF">AYBTSS11_LOCUS17551</name>
</gene>
<accession>A0AA86VM96</accession>
<feature type="compositionally biased region" description="Basic residues" evidence="1">
    <location>
        <begin position="133"/>
        <end position="145"/>
    </location>
</feature>
<proteinExistence type="predicted"/>
<dbReference type="Gramene" id="rna-AYBTSS11_LOCUS17551">
    <property type="protein sequence ID" value="CAJ1958090.1"/>
    <property type="gene ID" value="gene-AYBTSS11_LOCUS17551"/>
</dbReference>
<evidence type="ECO:0000256" key="1">
    <source>
        <dbReference type="SAM" id="MobiDB-lite"/>
    </source>
</evidence>
<protein>
    <submittedName>
        <fullName evidence="2">Uncharacterized protein</fullName>
    </submittedName>
</protein>
<dbReference type="AlphaFoldDB" id="A0AA86VM96"/>
<feature type="region of interest" description="Disordered" evidence="1">
    <location>
        <begin position="120"/>
        <end position="145"/>
    </location>
</feature>
<keyword evidence="3" id="KW-1185">Reference proteome</keyword>
<dbReference type="EMBL" id="OY731402">
    <property type="protein sequence ID" value="CAJ1958090.1"/>
    <property type="molecule type" value="Genomic_DNA"/>
</dbReference>
<organism evidence="2 3">
    <name type="scientific">Sphenostylis stenocarpa</name>
    <dbReference type="NCBI Taxonomy" id="92480"/>
    <lineage>
        <taxon>Eukaryota</taxon>
        <taxon>Viridiplantae</taxon>
        <taxon>Streptophyta</taxon>
        <taxon>Embryophyta</taxon>
        <taxon>Tracheophyta</taxon>
        <taxon>Spermatophyta</taxon>
        <taxon>Magnoliopsida</taxon>
        <taxon>eudicotyledons</taxon>
        <taxon>Gunneridae</taxon>
        <taxon>Pentapetalae</taxon>
        <taxon>rosids</taxon>
        <taxon>fabids</taxon>
        <taxon>Fabales</taxon>
        <taxon>Fabaceae</taxon>
        <taxon>Papilionoideae</taxon>
        <taxon>50 kb inversion clade</taxon>
        <taxon>NPAAA clade</taxon>
        <taxon>indigoferoid/millettioid clade</taxon>
        <taxon>Phaseoleae</taxon>
        <taxon>Sphenostylis</taxon>
    </lineage>
</organism>
<name>A0AA86VM96_9FABA</name>
<evidence type="ECO:0000313" key="2">
    <source>
        <dbReference type="EMBL" id="CAJ1958090.1"/>
    </source>
</evidence>
<dbReference type="Proteomes" id="UP001189624">
    <property type="component" value="Chromosome 5"/>
</dbReference>
<reference evidence="2" key="1">
    <citation type="submission" date="2023-10" db="EMBL/GenBank/DDBJ databases">
        <authorList>
            <person name="Domelevo Entfellner J.-B."/>
        </authorList>
    </citation>
    <scope>NUCLEOTIDE SEQUENCE</scope>
</reference>